<evidence type="ECO:0000313" key="3">
    <source>
        <dbReference type="Proteomes" id="UP000316242"/>
    </source>
</evidence>
<keyword evidence="3" id="KW-1185">Reference proteome</keyword>
<organism evidence="2 3">
    <name type="scientific">Glutamicibacter nicotianae</name>
    <name type="common">Arthrobacter nicotianae</name>
    <dbReference type="NCBI Taxonomy" id="37929"/>
    <lineage>
        <taxon>Bacteria</taxon>
        <taxon>Bacillati</taxon>
        <taxon>Actinomycetota</taxon>
        <taxon>Actinomycetes</taxon>
        <taxon>Micrococcales</taxon>
        <taxon>Micrococcaceae</taxon>
        <taxon>Glutamicibacter</taxon>
    </lineage>
</organism>
<dbReference type="PANTHER" id="PTHR30304">
    <property type="entry name" value="D-TAGATOSE-1,6-BISPHOSPHATE ALDOLASE"/>
    <property type="match status" value="1"/>
</dbReference>
<dbReference type="Proteomes" id="UP000316242">
    <property type="component" value="Unassembled WGS sequence"/>
</dbReference>
<dbReference type="RefSeq" id="WP_141356069.1">
    <property type="nucleotide sequence ID" value="NZ_BAAAWM010000001.1"/>
</dbReference>
<comment type="cofactor">
    <cofactor evidence="1">
        <name>Zn(2+)</name>
        <dbReference type="ChEBI" id="CHEBI:29105"/>
    </cofactor>
</comment>
<gene>
    <name evidence="2" type="ORF">ANI01nite_07160</name>
</gene>
<proteinExistence type="predicted"/>
<dbReference type="PANTHER" id="PTHR30304:SF0">
    <property type="entry name" value="D-TAGATOSE-1,6-BISPHOSPHATE ALDOLASE SUBUNIT GATY-RELATED"/>
    <property type="match status" value="1"/>
</dbReference>
<dbReference type="Pfam" id="PF01116">
    <property type="entry name" value="F_bP_aldolase"/>
    <property type="match status" value="1"/>
</dbReference>
<comment type="caution">
    <text evidence="2">The sequence shown here is derived from an EMBL/GenBank/DDBJ whole genome shotgun (WGS) entry which is preliminary data.</text>
</comment>
<dbReference type="Gene3D" id="3.20.20.70">
    <property type="entry name" value="Aldolase class I"/>
    <property type="match status" value="1"/>
</dbReference>
<dbReference type="EMBL" id="BJNE01000002">
    <property type="protein sequence ID" value="GEC11513.1"/>
    <property type="molecule type" value="Genomic_DNA"/>
</dbReference>
<protein>
    <submittedName>
        <fullName evidence="2">Tagatose-bisphosphate aldolase</fullName>
    </submittedName>
</protein>
<evidence type="ECO:0000256" key="1">
    <source>
        <dbReference type="ARBA" id="ARBA00001947"/>
    </source>
</evidence>
<dbReference type="InterPro" id="IPR050246">
    <property type="entry name" value="Class_II_FBP_aldolase"/>
</dbReference>
<evidence type="ECO:0000313" key="2">
    <source>
        <dbReference type="EMBL" id="GEC11513.1"/>
    </source>
</evidence>
<reference evidence="2 3" key="1">
    <citation type="submission" date="2019-06" db="EMBL/GenBank/DDBJ databases">
        <title>Whole genome shotgun sequence of Glutamicibacter nicotianae NBRC 14234.</title>
        <authorList>
            <person name="Hosoyama A."/>
            <person name="Uohara A."/>
            <person name="Ohji S."/>
            <person name="Ichikawa N."/>
        </authorList>
    </citation>
    <scope>NUCLEOTIDE SEQUENCE [LARGE SCALE GENOMIC DNA]</scope>
    <source>
        <strain evidence="2 3">NBRC 14234</strain>
    </source>
</reference>
<dbReference type="InterPro" id="IPR013785">
    <property type="entry name" value="Aldolase_TIM"/>
</dbReference>
<name>A0ABQ0RI69_GLUNI</name>
<sequence>MLTPMNQMVAEAIAAGQAVPAFTCYDFTTALAVVAEAENQGRAVILNVAPKTAGNTAGLRLISALRTLGEQAAVPVAVQLDHASDAQLIARAVQAGATAVLADGSAGTLEENIAFVQQVRSLIGPQVVLEAELGALPGNEDKAFEQSASQLTDPAQVARFVQDSGAQLLAVAIGNVHGRYKGEPKIHWDVLEAIHAESTVPLVLHGASGIAPADLSRSISFGVGKVNLNTELRTATLAALAGQVEARRADGQNVLGLMGDWEQAVTEVSSATFNSLRAK</sequence>
<dbReference type="InterPro" id="IPR000771">
    <property type="entry name" value="FBA_II"/>
</dbReference>
<dbReference type="PIRSF" id="PIRSF001359">
    <property type="entry name" value="F_bP_aldolase_II"/>
    <property type="match status" value="1"/>
</dbReference>
<dbReference type="SUPFAM" id="SSF51569">
    <property type="entry name" value="Aldolase"/>
    <property type="match status" value="1"/>
</dbReference>
<accession>A0ABQ0RI69</accession>